<dbReference type="AlphaFoldDB" id="A0A450YNS5"/>
<dbReference type="EMBL" id="CAADFR010000139">
    <property type="protein sequence ID" value="VFK43193.1"/>
    <property type="molecule type" value="Genomic_DNA"/>
</dbReference>
<evidence type="ECO:0000313" key="4">
    <source>
        <dbReference type="EMBL" id="VFK80624.1"/>
    </source>
</evidence>
<evidence type="ECO:0000313" key="2">
    <source>
        <dbReference type="EMBL" id="VFK43193.1"/>
    </source>
</evidence>
<protein>
    <submittedName>
        <fullName evidence="2">Uncharacterized protein</fullName>
    </submittedName>
</protein>
<feature type="compositionally biased region" description="Basic residues" evidence="1">
    <location>
        <begin position="88"/>
        <end position="112"/>
    </location>
</feature>
<organism evidence="2">
    <name type="scientific">Candidatus Kentrum sp. SD</name>
    <dbReference type="NCBI Taxonomy" id="2126332"/>
    <lineage>
        <taxon>Bacteria</taxon>
        <taxon>Pseudomonadati</taxon>
        <taxon>Pseudomonadota</taxon>
        <taxon>Gammaproteobacteria</taxon>
        <taxon>Candidatus Kentrum</taxon>
    </lineage>
</organism>
<dbReference type="EMBL" id="CAADHB010000134">
    <property type="protein sequence ID" value="VFK80624.1"/>
    <property type="molecule type" value="Genomic_DNA"/>
</dbReference>
<name>A0A450YNS5_9GAMM</name>
<evidence type="ECO:0000256" key="1">
    <source>
        <dbReference type="SAM" id="MobiDB-lite"/>
    </source>
</evidence>
<sequence length="488" mass="57628">MSIHNKLFSSQDTLLRTASIHDTPSEKDAPDPIAIDHVSLHDIEELEADKVYEPNPEVLRSASIKDDLDIADQVEAIFQAHERSEEKRRRRQFGKANKSKQQRRRDAKKSRQKQLELSKKSSKNKWRAKTLRMDWKYLAQQPGWKNLSRRDKEQLMIFYPARHETCSYEEIATHLGISRNSAVSRIRTWTKNEDLEKRNEYLRNRVGRGKRVGELSSIHARNHYQLTKKRKQEFEEIIKKLCSKKDEKGGFDTRKDSSKEENFCQADLSDRDLSTEEKKGFTLEGKDYHKYLEEQLLKLESKQEGISKEKATIFELYNLQTRAYQEFAPWLKKLINKLPIKLLIRLLKWIGAKLIKGYRIKHFGKFFWWLLKNKIPVPWLKKRTEDYFSAITNKTTLGGVDSDAVIEHILEMEKRTAQKITKKELHGLLTQHGVQHLRASLKFTVFRSNHLKFKLRNWVNFVYFVAKKPIIEILKMFKSDFAKSEKVA</sequence>
<proteinExistence type="predicted"/>
<gene>
    <name evidence="4" type="ORF">BECKSD772D_GA0070982_11343</name>
    <name evidence="3" type="ORF">BECKSD772E_GA0070983_11433</name>
    <name evidence="2" type="ORF">BECKSD772F_GA0070984_11393</name>
</gene>
<dbReference type="EMBL" id="CAADFU010000143">
    <property type="protein sequence ID" value="VFK48808.1"/>
    <property type="molecule type" value="Genomic_DNA"/>
</dbReference>
<feature type="region of interest" description="Disordered" evidence="1">
    <location>
        <begin position="82"/>
        <end position="125"/>
    </location>
</feature>
<accession>A0A450YNS5</accession>
<evidence type="ECO:0000313" key="3">
    <source>
        <dbReference type="EMBL" id="VFK48808.1"/>
    </source>
</evidence>
<reference evidence="2" key="1">
    <citation type="submission" date="2019-02" db="EMBL/GenBank/DDBJ databases">
        <authorList>
            <person name="Gruber-Vodicka R. H."/>
            <person name="Seah K. B. B."/>
        </authorList>
    </citation>
    <scope>NUCLEOTIDE SEQUENCE</scope>
    <source>
        <strain evidence="4">BECK_S127</strain>
        <strain evidence="3">BECK_S1320</strain>
        <strain evidence="2">BECK_S1321</strain>
    </source>
</reference>